<dbReference type="PROSITE" id="PS51257">
    <property type="entry name" value="PROKAR_LIPOPROTEIN"/>
    <property type="match status" value="1"/>
</dbReference>
<name>A0ABV7ZHX6_9HELI</name>
<dbReference type="RefSeq" id="WP_104752234.1">
    <property type="nucleotide sequence ID" value="NZ_FZMF01000017.1"/>
</dbReference>
<keyword evidence="1" id="KW-0732">Signal</keyword>
<dbReference type="InterPro" id="IPR024952">
    <property type="entry name" value="LPP20-like_dom"/>
</dbReference>
<dbReference type="Gene3D" id="3.10.129.140">
    <property type="entry name" value="Helicobacter TNF-alpha-Inducing protein"/>
    <property type="match status" value="1"/>
</dbReference>
<feature type="signal peptide" evidence="1">
    <location>
        <begin position="1"/>
        <end position="20"/>
    </location>
</feature>
<accession>A0ABV7ZHX6</accession>
<dbReference type="Proteomes" id="UP001595783">
    <property type="component" value="Unassembled WGS sequence"/>
</dbReference>
<proteinExistence type="predicted"/>
<feature type="domain" description="Lipoprotein LPP20-like" evidence="2">
    <location>
        <begin position="47"/>
        <end position="157"/>
    </location>
</feature>
<sequence>MVSRKFRWALVTGSVAVALAVFGCKQEPQSGVSKENKEYRAQTKGAPKWVDGDLSEVKMHDKEYSSTFLGRGEDDILNGDVSYATEQAAAKARANLATNLKSELIKDVQNMTSRSGKTLDKNSSATINLKVDRELVATKQLARWVGKDKVWVLVGLDEDIVYKIRAELGLKSK</sequence>
<evidence type="ECO:0000256" key="1">
    <source>
        <dbReference type="SAM" id="SignalP"/>
    </source>
</evidence>
<reference evidence="4" key="1">
    <citation type="journal article" date="2019" name="Int. J. Syst. Evol. Microbiol.">
        <title>The Global Catalogue of Microorganisms (GCM) 10K type strain sequencing project: providing services to taxonomists for standard genome sequencing and annotation.</title>
        <authorList>
            <consortium name="The Broad Institute Genomics Platform"/>
            <consortium name="The Broad Institute Genome Sequencing Center for Infectious Disease"/>
            <person name="Wu L."/>
            <person name="Ma J."/>
        </authorList>
    </citation>
    <scope>NUCLEOTIDE SEQUENCE [LARGE SCALE GENOMIC DNA]</scope>
    <source>
        <strain evidence="4">CCUG 53816</strain>
    </source>
</reference>
<organism evidence="3 4">
    <name type="scientific">Helicobacter baculiformis</name>
    <dbReference type="NCBI Taxonomy" id="427351"/>
    <lineage>
        <taxon>Bacteria</taxon>
        <taxon>Pseudomonadati</taxon>
        <taxon>Campylobacterota</taxon>
        <taxon>Epsilonproteobacteria</taxon>
        <taxon>Campylobacterales</taxon>
        <taxon>Helicobacteraceae</taxon>
        <taxon>Helicobacter</taxon>
    </lineage>
</organism>
<gene>
    <name evidence="3" type="ORF">ACFOPX_01700</name>
</gene>
<comment type="caution">
    <text evidence="3">The sequence shown here is derived from an EMBL/GenBank/DDBJ whole genome shotgun (WGS) entry which is preliminary data.</text>
</comment>
<protein>
    <submittedName>
        <fullName evidence="3">LPP20 family lipoprotein</fullName>
    </submittedName>
</protein>
<evidence type="ECO:0000313" key="3">
    <source>
        <dbReference type="EMBL" id="MFC3847249.1"/>
    </source>
</evidence>
<dbReference type="PRINTS" id="PR01019">
    <property type="entry name" value="LIPOLPP20"/>
</dbReference>
<evidence type="ECO:0000259" key="2">
    <source>
        <dbReference type="Pfam" id="PF02169"/>
    </source>
</evidence>
<dbReference type="InterPro" id="IPR002217">
    <property type="entry name" value="Lipo_LPP20"/>
</dbReference>
<feature type="chain" id="PRO_5045337488" evidence="1">
    <location>
        <begin position="21"/>
        <end position="173"/>
    </location>
</feature>
<evidence type="ECO:0000313" key="4">
    <source>
        <dbReference type="Proteomes" id="UP001595783"/>
    </source>
</evidence>
<dbReference type="EMBL" id="JBHRZO010000007">
    <property type="protein sequence ID" value="MFC3847249.1"/>
    <property type="molecule type" value="Genomic_DNA"/>
</dbReference>
<keyword evidence="4" id="KW-1185">Reference proteome</keyword>
<dbReference type="Pfam" id="PF02169">
    <property type="entry name" value="LPP20"/>
    <property type="match status" value="1"/>
</dbReference>
<keyword evidence="3" id="KW-0449">Lipoprotein</keyword>